<proteinExistence type="predicted"/>
<dbReference type="EMBL" id="BOOO01000009">
    <property type="protein sequence ID" value="GII28576.1"/>
    <property type="molecule type" value="Genomic_DNA"/>
</dbReference>
<evidence type="ECO:0000259" key="1">
    <source>
        <dbReference type="Pfam" id="PF00144"/>
    </source>
</evidence>
<name>A0A8J3TMM6_9ACTN</name>
<dbReference type="InterPro" id="IPR001466">
    <property type="entry name" value="Beta-lactam-related"/>
</dbReference>
<gene>
    <name evidence="2" type="ORF">Pmi06nite_20180</name>
</gene>
<protein>
    <submittedName>
        <fullName evidence="2">Serine hydrolase</fullName>
    </submittedName>
</protein>
<dbReference type="InterPro" id="IPR012338">
    <property type="entry name" value="Beta-lactam/transpept-like"/>
</dbReference>
<dbReference type="SUPFAM" id="SSF56601">
    <property type="entry name" value="beta-lactamase/transpeptidase-like"/>
    <property type="match status" value="1"/>
</dbReference>
<keyword evidence="2" id="KW-0378">Hydrolase</keyword>
<keyword evidence="3" id="KW-1185">Reference proteome</keyword>
<accession>A0A8J3TMM6</accession>
<evidence type="ECO:0000313" key="3">
    <source>
        <dbReference type="Proteomes" id="UP000650628"/>
    </source>
</evidence>
<dbReference type="PANTHER" id="PTHR43283:SF3">
    <property type="entry name" value="BETA-LACTAMASE FAMILY PROTEIN (AFU_ORTHOLOGUE AFUA_5G07500)"/>
    <property type="match status" value="1"/>
</dbReference>
<evidence type="ECO:0000313" key="2">
    <source>
        <dbReference type="EMBL" id="GII28576.1"/>
    </source>
</evidence>
<dbReference type="Pfam" id="PF00144">
    <property type="entry name" value="Beta-lactamase"/>
    <property type="match status" value="1"/>
</dbReference>
<dbReference type="AlphaFoldDB" id="A0A8J3TMM6"/>
<dbReference type="Proteomes" id="UP000650628">
    <property type="component" value="Unassembled WGS sequence"/>
</dbReference>
<dbReference type="PANTHER" id="PTHR43283">
    <property type="entry name" value="BETA-LACTAMASE-RELATED"/>
    <property type="match status" value="1"/>
</dbReference>
<reference evidence="2 3" key="1">
    <citation type="submission" date="2021-01" db="EMBL/GenBank/DDBJ databases">
        <title>Whole genome shotgun sequence of Planotetraspora mira NBRC 15435.</title>
        <authorList>
            <person name="Komaki H."/>
            <person name="Tamura T."/>
        </authorList>
    </citation>
    <scope>NUCLEOTIDE SEQUENCE [LARGE SCALE GENOMIC DNA]</scope>
    <source>
        <strain evidence="2 3">NBRC 15435</strain>
    </source>
</reference>
<organism evidence="2 3">
    <name type="scientific">Planotetraspora mira</name>
    <dbReference type="NCBI Taxonomy" id="58121"/>
    <lineage>
        <taxon>Bacteria</taxon>
        <taxon>Bacillati</taxon>
        <taxon>Actinomycetota</taxon>
        <taxon>Actinomycetes</taxon>
        <taxon>Streptosporangiales</taxon>
        <taxon>Streptosporangiaceae</taxon>
        <taxon>Planotetraspora</taxon>
    </lineage>
</organism>
<dbReference type="RefSeq" id="WP_203952605.1">
    <property type="nucleotide sequence ID" value="NZ_BOOO01000009.1"/>
</dbReference>
<dbReference type="InterPro" id="IPR050789">
    <property type="entry name" value="Diverse_Enzym_Activities"/>
</dbReference>
<sequence length="409" mass="44778">MGELRITCDPEEVGFDRDRLRRIDAHFASYIDDGRLPGWLALVSRRGEIAHLSTYGARDVASGTPVETDTLFRIYSMSKPITSVAAMMLYEEGALELTDPISRFIPSFSDMRVYEKGMAVKPVTRPAAEPIRLWHLLTHTAGLVYGFQHVSVVDEIYRNAGFNRGMPRDLDLAEVVDRWAALPLLFEPGSQWNYSVATDVLGRVVEVVSGQSLDSFFAERIFGPLGMTDTGFSIDAGRADRMASLYTAGPDGRATLLDMGDAALHRPKALSGGGGLISSAADYHRFTQMLLRGGELDGVRLLSPRTVAYMTRNHLPGGADLEEFGRPVFAEVPYAGVGFGLGFAVVQDAAKHKALASEGEYNWGGAASTTFWVDPAEQVTVVFLTQLTPSNTHPIRTQLRQLVYQALVD</sequence>
<comment type="caution">
    <text evidence="2">The sequence shown here is derived from an EMBL/GenBank/DDBJ whole genome shotgun (WGS) entry which is preliminary data.</text>
</comment>
<dbReference type="GO" id="GO:0016787">
    <property type="term" value="F:hydrolase activity"/>
    <property type="evidence" value="ECO:0007669"/>
    <property type="project" value="UniProtKB-KW"/>
</dbReference>
<dbReference type="Gene3D" id="3.40.710.10">
    <property type="entry name" value="DD-peptidase/beta-lactamase superfamily"/>
    <property type="match status" value="1"/>
</dbReference>
<feature type="domain" description="Beta-lactamase-related" evidence="1">
    <location>
        <begin position="23"/>
        <end position="400"/>
    </location>
</feature>